<dbReference type="SUPFAM" id="SSF54593">
    <property type="entry name" value="Glyoxalase/Bleomycin resistance protein/Dihydroxybiphenyl dioxygenase"/>
    <property type="match status" value="1"/>
</dbReference>
<keyword evidence="2" id="KW-1185">Reference proteome</keyword>
<dbReference type="InterPro" id="IPR029068">
    <property type="entry name" value="Glyas_Bleomycin-R_OHBP_Dase"/>
</dbReference>
<gene>
    <name evidence="1" type="ORF">J34TS1_56950</name>
</gene>
<dbReference type="Proteomes" id="UP000682811">
    <property type="component" value="Unassembled WGS sequence"/>
</dbReference>
<dbReference type="AlphaFoldDB" id="A0A919YKC5"/>
<evidence type="ECO:0000313" key="2">
    <source>
        <dbReference type="Proteomes" id="UP000682811"/>
    </source>
</evidence>
<protein>
    <recommendedName>
        <fullName evidence="3">VOC domain-containing protein</fullName>
    </recommendedName>
</protein>
<organism evidence="1 2">
    <name type="scientific">Paenibacillus azoreducens</name>
    <dbReference type="NCBI Taxonomy" id="116718"/>
    <lineage>
        <taxon>Bacteria</taxon>
        <taxon>Bacillati</taxon>
        <taxon>Bacillota</taxon>
        <taxon>Bacilli</taxon>
        <taxon>Bacillales</taxon>
        <taxon>Paenibacillaceae</taxon>
        <taxon>Paenibacillus</taxon>
    </lineage>
</organism>
<evidence type="ECO:0000313" key="1">
    <source>
        <dbReference type="EMBL" id="GIO50930.1"/>
    </source>
</evidence>
<reference evidence="1 2" key="1">
    <citation type="submission" date="2021-03" db="EMBL/GenBank/DDBJ databases">
        <title>Antimicrobial resistance genes in bacteria isolated from Japanese honey, and their potential for conferring macrolide and lincosamide resistance in the American foulbrood pathogen Paenibacillus larvae.</title>
        <authorList>
            <person name="Okamoto M."/>
            <person name="Kumagai M."/>
            <person name="Kanamori H."/>
            <person name="Takamatsu D."/>
        </authorList>
    </citation>
    <scope>NUCLEOTIDE SEQUENCE [LARGE SCALE GENOMIC DNA]</scope>
    <source>
        <strain evidence="1 2">J34TS1</strain>
    </source>
</reference>
<sequence length="80" mass="9146">MANHESVFYSTTEIPLVNRVASVFVHMTDLRRSAEWYSRLLGLPVMEERMNGGPVYWFDFAGTHLILDSKKPCRNKSAVA</sequence>
<name>A0A919YKC5_9BACL</name>
<accession>A0A919YKC5</accession>
<comment type="caution">
    <text evidence="1">The sequence shown here is derived from an EMBL/GenBank/DDBJ whole genome shotgun (WGS) entry which is preliminary data.</text>
</comment>
<evidence type="ECO:0008006" key="3">
    <source>
        <dbReference type="Google" id="ProtNLM"/>
    </source>
</evidence>
<dbReference type="Gene3D" id="3.10.180.10">
    <property type="entry name" value="2,3-Dihydroxybiphenyl 1,2-Dioxygenase, domain 1"/>
    <property type="match status" value="1"/>
</dbReference>
<dbReference type="RefSeq" id="WP_212981017.1">
    <property type="nucleotide sequence ID" value="NZ_AP025343.1"/>
</dbReference>
<proteinExistence type="predicted"/>
<dbReference type="EMBL" id="BORT01000040">
    <property type="protein sequence ID" value="GIO50930.1"/>
    <property type="molecule type" value="Genomic_DNA"/>
</dbReference>